<proteinExistence type="predicted"/>
<accession>A0A8E2DTP4</accession>
<dbReference type="EMBL" id="KV722335">
    <property type="protein sequence ID" value="OCH95623.1"/>
    <property type="molecule type" value="Genomic_DNA"/>
</dbReference>
<feature type="region of interest" description="Disordered" evidence="1">
    <location>
        <begin position="102"/>
        <end position="121"/>
    </location>
</feature>
<feature type="compositionally biased region" description="Basic residues" evidence="1">
    <location>
        <begin position="1"/>
        <end position="11"/>
    </location>
</feature>
<name>A0A8E2DTP4_9APHY</name>
<evidence type="ECO:0000256" key="1">
    <source>
        <dbReference type="SAM" id="MobiDB-lite"/>
    </source>
</evidence>
<dbReference type="Proteomes" id="UP000250043">
    <property type="component" value="Unassembled WGS sequence"/>
</dbReference>
<gene>
    <name evidence="2" type="ORF">OBBRIDRAFT_883876</name>
</gene>
<feature type="compositionally biased region" description="Basic and acidic residues" evidence="1">
    <location>
        <begin position="12"/>
        <end position="24"/>
    </location>
</feature>
<evidence type="ECO:0000313" key="3">
    <source>
        <dbReference type="Proteomes" id="UP000250043"/>
    </source>
</evidence>
<dbReference type="AlphaFoldDB" id="A0A8E2DTP4"/>
<feature type="non-terminal residue" evidence="2">
    <location>
        <position position="1"/>
    </location>
</feature>
<sequence>MFDFIRKRKAQKDRAEFPKRESVRRINSTTRVPASEAAVRRQMTRDVACQVPEENNYIYPISPEGRAGIARSCSRTLSTESLTIRNPFRRYSSVESLASSSRNNLFNTPPQRTTPVESMGEVSRKHPLVVNPHGELGHLAQRAEVLFAGVKGEYGLSMRENSLYDHDTFDTCYPEEMDFSSWR</sequence>
<protein>
    <submittedName>
        <fullName evidence="2">Uncharacterized protein</fullName>
    </submittedName>
</protein>
<keyword evidence="3" id="KW-1185">Reference proteome</keyword>
<evidence type="ECO:0000313" key="2">
    <source>
        <dbReference type="EMBL" id="OCH95623.1"/>
    </source>
</evidence>
<feature type="region of interest" description="Disordered" evidence="1">
    <location>
        <begin position="1"/>
        <end position="32"/>
    </location>
</feature>
<reference evidence="2 3" key="1">
    <citation type="submission" date="2016-07" db="EMBL/GenBank/DDBJ databases">
        <title>Draft genome of the white-rot fungus Obba rivulosa 3A-2.</title>
        <authorList>
            <consortium name="DOE Joint Genome Institute"/>
            <person name="Miettinen O."/>
            <person name="Riley R."/>
            <person name="Acob R."/>
            <person name="Barry K."/>
            <person name="Cullen D."/>
            <person name="De Vries R."/>
            <person name="Hainaut M."/>
            <person name="Hatakka A."/>
            <person name="Henrissat B."/>
            <person name="Hilden K."/>
            <person name="Kuo R."/>
            <person name="Labutti K."/>
            <person name="Lipzen A."/>
            <person name="Makela M.R."/>
            <person name="Sandor L."/>
            <person name="Spatafora J.W."/>
            <person name="Grigoriev I.V."/>
            <person name="Hibbett D.S."/>
        </authorList>
    </citation>
    <scope>NUCLEOTIDE SEQUENCE [LARGE SCALE GENOMIC DNA]</scope>
    <source>
        <strain evidence="2 3">3A-2</strain>
    </source>
</reference>
<organism evidence="2 3">
    <name type="scientific">Obba rivulosa</name>
    <dbReference type="NCBI Taxonomy" id="1052685"/>
    <lineage>
        <taxon>Eukaryota</taxon>
        <taxon>Fungi</taxon>
        <taxon>Dikarya</taxon>
        <taxon>Basidiomycota</taxon>
        <taxon>Agaricomycotina</taxon>
        <taxon>Agaricomycetes</taxon>
        <taxon>Polyporales</taxon>
        <taxon>Gelatoporiaceae</taxon>
        <taxon>Obba</taxon>
    </lineage>
</organism>
<feature type="compositionally biased region" description="Polar residues" evidence="1">
    <location>
        <begin position="102"/>
        <end position="116"/>
    </location>
</feature>